<dbReference type="GO" id="GO:0071973">
    <property type="term" value="P:bacterial-type flagellum-dependent cell motility"/>
    <property type="evidence" value="ECO:0007669"/>
    <property type="project" value="InterPro"/>
</dbReference>
<gene>
    <name evidence="8" type="primary">flgB</name>
    <name evidence="8" type="ORF">UIB01_21145</name>
</gene>
<comment type="subcellular location">
    <subcellularLocation>
        <location evidence="1 6">Bacterial flagellum basal body</location>
    </subcellularLocation>
</comment>
<evidence type="ECO:0000256" key="6">
    <source>
        <dbReference type="PIRNR" id="PIRNR002889"/>
    </source>
</evidence>
<evidence type="ECO:0000259" key="7">
    <source>
        <dbReference type="Pfam" id="PF00460"/>
    </source>
</evidence>
<dbReference type="GO" id="GO:0030694">
    <property type="term" value="C:bacterial-type flagellum basal body, rod"/>
    <property type="evidence" value="ECO:0007669"/>
    <property type="project" value="InterPro"/>
</dbReference>
<dbReference type="KEGG" id="pstu:UIB01_21145"/>
<evidence type="ECO:0000313" key="8">
    <source>
        <dbReference type="EMBL" id="AHY44845.1"/>
    </source>
</evidence>
<keyword evidence="8" id="KW-0966">Cell projection</keyword>
<dbReference type="PIRSF" id="PIRSF002889">
    <property type="entry name" value="Rod_FlgB"/>
    <property type="match status" value="1"/>
</dbReference>
<dbReference type="NCBIfam" id="TIGR01396">
    <property type="entry name" value="FlgB"/>
    <property type="match status" value="1"/>
</dbReference>
<comment type="function">
    <text evidence="5 6">Structural component of flagellum, the bacterial motility apparatus. Part of the rod structure of flagellar basal body.</text>
</comment>
<accession>A0A023WYL0</accession>
<dbReference type="PROSITE" id="PS00588">
    <property type="entry name" value="FLAGELLA_BB_ROD"/>
    <property type="match status" value="1"/>
</dbReference>
<dbReference type="OrthoDB" id="9788334at2"/>
<dbReference type="InterPro" id="IPR019776">
    <property type="entry name" value="Flagellar_basal_body_rod_CS"/>
</dbReference>
<dbReference type="AlphaFoldDB" id="A0A023WYL0"/>
<proteinExistence type="inferred from homology"/>
<dbReference type="Pfam" id="PF00460">
    <property type="entry name" value="Flg_bb_rod"/>
    <property type="match status" value="1"/>
</dbReference>
<evidence type="ECO:0000256" key="4">
    <source>
        <dbReference type="ARBA" id="ARBA00023143"/>
    </source>
</evidence>
<evidence type="ECO:0000256" key="3">
    <source>
        <dbReference type="ARBA" id="ARBA00014376"/>
    </source>
</evidence>
<dbReference type="InterPro" id="IPR001444">
    <property type="entry name" value="Flag_bb_rod_N"/>
</dbReference>
<protein>
    <recommendedName>
        <fullName evidence="3 6">Flagellar basal body rod protein FlgB</fullName>
    </recommendedName>
</protein>
<dbReference type="EMBL" id="CP007509">
    <property type="protein sequence ID" value="AHY44845.1"/>
    <property type="molecule type" value="Genomic_DNA"/>
</dbReference>
<name>A0A023WYL0_STUST</name>
<evidence type="ECO:0000256" key="2">
    <source>
        <dbReference type="ARBA" id="ARBA00009677"/>
    </source>
</evidence>
<sequence>MSIRIEDALGVHERALGLRMQRSEVLAANLANEDTPGFQARDIDFGAEMQRLDDRASSRLSIAGSDPRMLYRVPTQASQDGNTVELSVEQAQFSRNSMDFQTSLTFLTMKFRGLKQAIEGR</sequence>
<comment type="similarity">
    <text evidence="2 6">Belongs to the flagella basal body rod proteins family.</text>
</comment>
<dbReference type="InterPro" id="IPR006300">
    <property type="entry name" value="FlgB"/>
</dbReference>
<keyword evidence="8" id="KW-0969">Cilium</keyword>
<reference evidence="8 9" key="1">
    <citation type="submission" date="2014-03" db="EMBL/GenBank/DDBJ databases">
        <title>Complete genome sequence of Pseudomonas stutzeri 19SMN4.</title>
        <authorList>
            <person name="Brunet-Galmes I."/>
            <person name="Nogales B."/>
            <person name="Busquets A."/>
            <person name="Pena A."/>
            <person name="Gomila M."/>
            <person name="Garcia-Valdes E."/>
            <person name="Lalucat J."/>
            <person name="Bennasar A."/>
            <person name="Bosch R."/>
        </authorList>
    </citation>
    <scope>NUCLEOTIDE SEQUENCE [LARGE SCALE GENOMIC DNA]</scope>
    <source>
        <strain evidence="8 9">19SMN4</strain>
    </source>
</reference>
<keyword evidence="8" id="KW-0282">Flagellum</keyword>
<dbReference type="PATRIC" id="fig|316.97.peg.4232"/>
<evidence type="ECO:0000313" key="9">
    <source>
        <dbReference type="Proteomes" id="UP000025238"/>
    </source>
</evidence>
<dbReference type="Proteomes" id="UP000025238">
    <property type="component" value="Chromosome"/>
</dbReference>
<feature type="domain" description="Flagellar basal body rod protein N-terminal" evidence="7">
    <location>
        <begin position="11"/>
        <end position="39"/>
    </location>
</feature>
<evidence type="ECO:0000256" key="5">
    <source>
        <dbReference type="ARBA" id="ARBA00024934"/>
    </source>
</evidence>
<keyword evidence="4 6" id="KW-0975">Bacterial flagellum</keyword>
<organism evidence="8 9">
    <name type="scientific">Stutzerimonas stutzeri</name>
    <name type="common">Pseudomonas stutzeri</name>
    <dbReference type="NCBI Taxonomy" id="316"/>
    <lineage>
        <taxon>Bacteria</taxon>
        <taxon>Pseudomonadati</taxon>
        <taxon>Pseudomonadota</taxon>
        <taxon>Gammaproteobacteria</taxon>
        <taxon>Pseudomonadales</taxon>
        <taxon>Pseudomonadaceae</taxon>
        <taxon>Stutzerimonas</taxon>
    </lineage>
</organism>
<comment type="subunit">
    <text evidence="6">The basal body constitutes a major portion of the flagellar organelle and consists of a number of rings mounted on a central rod.</text>
</comment>
<evidence type="ECO:0000256" key="1">
    <source>
        <dbReference type="ARBA" id="ARBA00004117"/>
    </source>
</evidence>